<feature type="compositionally biased region" description="Low complexity" evidence="10">
    <location>
        <begin position="11"/>
        <end position="22"/>
    </location>
</feature>
<dbReference type="FunFam" id="3.90.120.10:FF:000003">
    <property type="entry name" value="DNA (cytosine-5)-methyltransferase 1"/>
    <property type="match status" value="1"/>
</dbReference>
<dbReference type="Gene3D" id="2.30.30.490">
    <property type="match status" value="1"/>
</dbReference>
<dbReference type="SUPFAM" id="SSF54160">
    <property type="entry name" value="Chromo domain-like"/>
    <property type="match status" value="1"/>
</dbReference>
<dbReference type="InterPro" id="IPR016197">
    <property type="entry name" value="Chromo-like_dom_sf"/>
</dbReference>
<evidence type="ECO:0000256" key="5">
    <source>
        <dbReference type="ARBA" id="ARBA00022691"/>
    </source>
</evidence>
<dbReference type="GO" id="GO:0044027">
    <property type="term" value="P:negative regulation of gene expression via chromosomal CpG island methylation"/>
    <property type="evidence" value="ECO:0007669"/>
    <property type="project" value="TreeGrafter"/>
</dbReference>
<dbReference type="CDD" id="cd18635">
    <property type="entry name" value="CD_CMT3_like"/>
    <property type="match status" value="1"/>
</dbReference>
<protein>
    <recommendedName>
        <fullName evidence="2">DNA (cytosine-5-)-methyltransferase</fullName>
        <ecNumber evidence="2">2.1.1.37</ecNumber>
    </recommendedName>
</protein>
<dbReference type="InterPro" id="IPR023779">
    <property type="entry name" value="Chromodomain_CS"/>
</dbReference>
<dbReference type="CDD" id="cd02440">
    <property type="entry name" value="AdoMet_MTases"/>
    <property type="match status" value="1"/>
</dbReference>
<evidence type="ECO:0000313" key="13">
    <source>
        <dbReference type="EMBL" id="KAK4439233.1"/>
    </source>
</evidence>
<dbReference type="Pfam" id="PF01426">
    <property type="entry name" value="BAH"/>
    <property type="match status" value="1"/>
</dbReference>
<comment type="catalytic activity">
    <reaction evidence="8">
        <text>a 2'-deoxycytidine in DNA + S-adenosyl-L-methionine = a 5-methyl-2'-deoxycytidine in DNA + S-adenosyl-L-homocysteine + H(+)</text>
        <dbReference type="Rhea" id="RHEA:13681"/>
        <dbReference type="Rhea" id="RHEA-COMP:11369"/>
        <dbReference type="Rhea" id="RHEA-COMP:11370"/>
        <dbReference type="ChEBI" id="CHEBI:15378"/>
        <dbReference type="ChEBI" id="CHEBI:57856"/>
        <dbReference type="ChEBI" id="CHEBI:59789"/>
        <dbReference type="ChEBI" id="CHEBI:85452"/>
        <dbReference type="ChEBI" id="CHEBI:85454"/>
        <dbReference type="EC" id="2.1.1.37"/>
    </reaction>
</comment>
<keyword evidence="4 9" id="KW-0808">Transferase</keyword>
<dbReference type="InterPro" id="IPR043151">
    <property type="entry name" value="BAH_sf"/>
</dbReference>
<keyword evidence="3 9" id="KW-0489">Methyltransferase</keyword>
<sequence>MGRGRKRAEVTSSPSKPSSSSPKKLKKTTPDDGDVKFVGAPVPADEAQSRWPHRYQSKSKTATTLGTLSDGTTEEKVFFQARCHYTKAIVDGVVFNLFDDAYIQAEEGEPDFIAKIVEMFETVSKETYICTQWFYQAKDTVIKGQDCLIDTRRVFYSDVRDDNPLSCISSKVKIGQLAANMDMAAKEKAKSSCDLYVDMMYTFPHAFTSLYIDNENSPATDGVIQTKFPGVAKPPEYFQQSKRTVLDLYSGCGAMSSGLSIGASLAGEDITTRWTVDFNSYACESLKSNHPNVEVRNEDAEDFFVLLKEWESLCKEFNLVGSKEEELESHEIDSDESEVDDGLVVPSGEFEVEKLVAICYGDPNNVNKRGLHFKVRWKGYGRADDTWEPIDGLCKCKEKIKEFVSRGYRARILPLPGDVEFICGGPPCQGISGFNRYRHYFDPLKDKKNRQLVVFMNIVEFLKPRYVLMENVTDILKFAKGQLASYAVGRLVSMNYQARLGIMAAGAYGVSQCRMRFFLWGAGPMESLPQFPLPTHKVLKKGVVINEFKEIIVGHGNEPSELHATVLLGDVISDLPEVANDADQDEMPYGSAPRSVFQKFIRLKRHDIFGYTGTKKNDPQKSILYDHRPLQLNQDDYERVCHVPKVKGANFRNLPGVLVGPDNVVRLDPSVKRALCKSGKPLVPDYALKFEAGRSPKPFGRLGMDDIVATVVTRAEPHNQVILHPDQDRVLSVRENARLQGFPDCYKLYGSIKERYRQVGNAVSFSVSIPLGYCLAKAMQGASSTGPLSIPFKFPDCLGQLKSAREESELTR</sequence>
<dbReference type="InterPro" id="IPR018117">
    <property type="entry name" value="C5_DNA_meth_AS"/>
</dbReference>
<accession>A0AAE2CYK3</accession>
<name>A0AAE2CYK3_9LAMI</name>
<evidence type="ECO:0000256" key="6">
    <source>
        <dbReference type="ARBA" id="ARBA00023125"/>
    </source>
</evidence>
<feature type="domain" description="BAH" evidence="12">
    <location>
        <begin position="93"/>
        <end position="212"/>
    </location>
</feature>
<dbReference type="Gene3D" id="3.90.120.10">
    <property type="entry name" value="DNA Methylase, subunit A, domain 2"/>
    <property type="match status" value="1"/>
</dbReference>
<dbReference type="PROSITE" id="PS00598">
    <property type="entry name" value="CHROMO_1"/>
    <property type="match status" value="1"/>
</dbReference>
<dbReference type="SMART" id="SM00298">
    <property type="entry name" value="CHROMO"/>
    <property type="match status" value="1"/>
</dbReference>
<dbReference type="Proteomes" id="UP001293254">
    <property type="component" value="Unassembled WGS sequence"/>
</dbReference>
<evidence type="ECO:0000259" key="12">
    <source>
        <dbReference type="PROSITE" id="PS51038"/>
    </source>
</evidence>
<dbReference type="EC" id="2.1.1.37" evidence="2"/>
<keyword evidence="14" id="KW-1185">Reference proteome</keyword>
<evidence type="ECO:0000256" key="10">
    <source>
        <dbReference type="SAM" id="MobiDB-lite"/>
    </source>
</evidence>
<dbReference type="PANTHER" id="PTHR10629:SF42">
    <property type="entry name" value="DNA (CYTOSINE-5)-METHYLTRANSFERASE CMT1-RELATED"/>
    <property type="match status" value="1"/>
</dbReference>
<dbReference type="InterPro" id="IPR000953">
    <property type="entry name" value="Chromo/chromo_shadow_dom"/>
</dbReference>
<comment type="caution">
    <text evidence="13">The sequence shown here is derived from an EMBL/GenBank/DDBJ whole genome shotgun (WGS) entry which is preliminary data.</text>
</comment>
<evidence type="ECO:0000256" key="3">
    <source>
        <dbReference type="ARBA" id="ARBA00022603"/>
    </source>
</evidence>
<dbReference type="InterPro" id="IPR001525">
    <property type="entry name" value="C5_MeTfrase"/>
</dbReference>
<keyword evidence="6" id="KW-0238">DNA-binding</keyword>
<reference evidence="13" key="1">
    <citation type="submission" date="2020-06" db="EMBL/GenBank/DDBJ databases">
        <authorList>
            <person name="Li T."/>
            <person name="Hu X."/>
            <person name="Zhang T."/>
            <person name="Song X."/>
            <person name="Zhang H."/>
            <person name="Dai N."/>
            <person name="Sheng W."/>
            <person name="Hou X."/>
            <person name="Wei L."/>
        </authorList>
    </citation>
    <scope>NUCLEOTIDE SEQUENCE</scope>
    <source>
        <strain evidence="13">3651</strain>
        <tissue evidence="13">Leaf</tissue>
    </source>
</reference>
<feature type="active site" evidence="9">
    <location>
        <position position="428"/>
    </location>
</feature>
<dbReference type="SUPFAM" id="SSF53335">
    <property type="entry name" value="S-adenosyl-L-methionine-dependent methyltransferases"/>
    <property type="match status" value="1"/>
</dbReference>
<feature type="domain" description="Chromo" evidence="11">
    <location>
        <begin position="350"/>
        <end position="406"/>
    </location>
</feature>
<dbReference type="GO" id="GO:0032259">
    <property type="term" value="P:methylation"/>
    <property type="evidence" value="ECO:0007669"/>
    <property type="project" value="UniProtKB-KW"/>
</dbReference>
<dbReference type="PROSITE" id="PS50013">
    <property type="entry name" value="CHROMO_2"/>
    <property type="match status" value="1"/>
</dbReference>
<dbReference type="EMBL" id="JACGWO010000001">
    <property type="protein sequence ID" value="KAK4439233.1"/>
    <property type="molecule type" value="Genomic_DNA"/>
</dbReference>
<feature type="region of interest" description="Disordered" evidence="10">
    <location>
        <begin position="1"/>
        <end position="67"/>
    </location>
</feature>
<dbReference type="Pfam" id="PF00385">
    <property type="entry name" value="Chromo"/>
    <property type="match status" value="1"/>
</dbReference>
<evidence type="ECO:0000256" key="4">
    <source>
        <dbReference type="ARBA" id="ARBA00022679"/>
    </source>
</evidence>
<proteinExistence type="inferred from homology"/>
<dbReference type="SMART" id="SM00439">
    <property type="entry name" value="BAH"/>
    <property type="match status" value="1"/>
</dbReference>
<dbReference type="AlphaFoldDB" id="A0AAE2CYK3"/>
<dbReference type="PRINTS" id="PR00105">
    <property type="entry name" value="C5METTRFRASE"/>
</dbReference>
<dbReference type="GO" id="GO:0003677">
    <property type="term" value="F:DNA binding"/>
    <property type="evidence" value="ECO:0007669"/>
    <property type="project" value="UniProtKB-KW"/>
</dbReference>
<comment type="subcellular location">
    <subcellularLocation>
        <location evidence="1">Nucleus</location>
    </subcellularLocation>
</comment>
<dbReference type="Gene3D" id="3.40.50.150">
    <property type="entry name" value="Vaccinia Virus protein VP39"/>
    <property type="match status" value="1"/>
</dbReference>
<evidence type="ECO:0000313" key="14">
    <source>
        <dbReference type="Proteomes" id="UP001293254"/>
    </source>
</evidence>
<evidence type="ECO:0000256" key="7">
    <source>
        <dbReference type="ARBA" id="ARBA00023242"/>
    </source>
</evidence>
<reference evidence="13" key="2">
    <citation type="journal article" date="2024" name="Plant">
        <title>Genomic evolution and insights into agronomic trait innovations of Sesamum species.</title>
        <authorList>
            <person name="Miao H."/>
            <person name="Wang L."/>
            <person name="Qu L."/>
            <person name="Liu H."/>
            <person name="Sun Y."/>
            <person name="Le M."/>
            <person name="Wang Q."/>
            <person name="Wei S."/>
            <person name="Zheng Y."/>
            <person name="Lin W."/>
            <person name="Duan Y."/>
            <person name="Cao H."/>
            <person name="Xiong S."/>
            <person name="Wang X."/>
            <person name="Wei L."/>
            <person name="Li C."/>
            <person name="Ma Q."/>
            <person name="Ju M."/>
            <person name="Zhao R."/>
            <person name="Li G."/>
            <person name="Mu C."/>
            <person name="Tian Q."/>
            <person name="Mei H."/>
            <person name="Zhang T."/>
            <person name="Gao T."/>
            <person name="Zhang H."/>
        </authorList>
    </citation>
    <scope>NUCLEOTIDE SEQUENCE</scope>
    <source>
        <strain evidence="13">3651</strain>
    </source>
</reference>
<evidence type="ECO:0000256" key="1">
    <source>
        <dbReference type="ARBA" id="ARBA00004123"/>
    </source>
</evidence>
<dbReference type="InterPro" id="IPR050390">
    <property type="entry name" value="C5-Methyltransferase"/>
</dbReference>
<dbReference type="GO" id="GO:0003886">
    <property type="term" value="F:DNA (cytosine-5-)-methyltransferase activity"/>
    <property type="evidence" value="ECO:0007669"/>
    <property type="project" value="UniProtKB-EC"/>
</dbReference>
<keyword evidence="7" id="KW-0539">Nucleus</keyword>
<dbReference type="Pfam" id="PF00145">
    <property type="entry name" value="DNA_methylase"/>
    <property type="match status" value="1"/>
</dbReference>
<dbReference type="GO" id="GO:0003682">
    <property type="term" value="F:chromatin binding"/>
    <property type="evidence" value="ECO:0007669"/>
    <property type="project" value="InterPro"/>
</dbReference>
<comment type="similarity">
    <text evidence="9">Belongs to the class I-like SAM-binding methyltransferase superfamily. C5-methyltransferase family.</text>
</comment>
<dbReference type="InterPro" id="IPR023780">
    <property type="entry name" value="Chromo_domain"/>
</dbReference>
<dbReference type="InterPro" id="IPR001025">
    <property type="entry name" value="BAH_dom"/>
</dbReference>
<dbReference type="PROSITE" id="PS51679">
    <property type="entry name" value="SAM_MT_C5"/>
    <property type="match status" value="1"/>
</dbReference>
<dbReference type="PROSITE" id="PS51038">
    <property type="entry name" value="BAH"/>
    <property type="match status" value="1"/>
</dbReference>
<feature type="compositionally biased region" description="Polar residues" evidence="10">
    <location>
        <begin position="58"/>
        <end position="67"/>
    </location>
</feature>
<evidence type="ECO:0000256" key="9">
    <source>
        <dbReference type="PROSITE-ProRule" id="PRU01016"/>
    </source>
</evidence>
<evidence type="ECO:0000259" key="11">
    <source>
        <dbReference type="PROSITE" id="PS50013"/>
    </source>
</evidence>
<organism evidence="13 14">
    <name type="scientific">Sesamum alatum</name>
    <dbReference type="NCBI Taxonomy" id="300844"/>
    <lineage>
        <taxon>Eukaryota</taxon>
        <taxon>Viridiplantae</taxon>
        <taxon>Streptophyta</taxon>
        <taxon>Embryophyta</taxon>
        <taxon>Tracheophyta</taxon>
        <taxon>Spermatophyta</taxon>
        <taxon>Magnoliopsida</taxon>
        <taxon>eudicotyledons</taxon>
        <taxon>Gunneridae</taxon>
        <taxon>Pentapetalae</taxon>
        <taxon>asterids</taxon>
        <taxon>lamiids</taxon>
        <taxon>Lamiales</taxon>
        <taxon>Pedaliaceae</taxon>
        <taxon>Sesamum</taxon>
    </lineage>
</organism>
<dbReference type="InterPro" id="IPR029063">
    <property type="entry name" value="SAM-dependent_MTases_sf"/>
</dbReference>
<gene>
    <name evidence="13" type="ORF">Salat_0258200</name>
</gene>
<evidence type="ECO:0000256" key="2">
    <source>
        <dbReference type="ARBA" id="ARBA00011975"/>
    </source>
</evidence>
<keyword evidence="5 9" id="KW-0949">S-adenosyl-L-methionine</keyword>
<dbReference type="PANTHER" id="PTHR10629">
    <property type="entry name" value="CYTOSINE-SPECIFIC METHYLTRANSFERASE"/>
    <property type="match status" value="1"/>
</dbReference>
<dbReference type="GO" id="GO:0005634">
    <property type="term" value="C:nucleus"/>
    <property type="evidence" value="ECO:0007669"/>
    <property type="project" value="UniProtKB-SubCell"/>
</dbReference>
<evidence type="ECO:0000256" key="8">
    <source>
        <dbReference type="ARBA" id="ARBA00047422"/>
    </source>
</evidence>
<dbReference type="PROSITE" id="PS00094">
    <property type="entry name" value="C5_MTASE_1"/>
    <property type="match status" value="1"/>
</dbReference>